<sequence length="321" mass="36240">MQIECYAQRLLNPFRGVVHVIRYESAEAVTTDGIEWDIYVANDALLDGLGRAGKRAQISDIRYGHWSAEKGLKRGPLYPSDDFRRLEHMGAVVYEHLLRVHRDLPFRFRDPFELWLLGRDDQPLALLHSVRNDSETDTRPPLDWRAGIAAQERFQSGAITGLAESAGLYLTRYVNSLASGVVQWFRRSDDGSGLGLHTLRGGEHLRGRVLEAEAFPPLFIATAGMDAAHTRLVHDYHAWQAPWMLLLPHLDASTRAALEASACQQAEMVEKHWRLYPAVIDRPALQAARVEAALVRSQPPARREDEVVPMYYIELSVSEGE</sequence>
<name>A0ABZ1CJY5_9PROT</name>
<dbReference type="RefSeq" id="WP_324779869.1">
    <property type="nucleotide sequence ID" value="NZ_CP141769.1"/>
</dbReference>
<keyword evidence="2" id="KW-1185">Reference proteome</keyword>
<evidence type="ECO:0000313" key="1">
    <source>
        <dbReference type="EMBL" id="WRS39338.1"/>
    </source>
</evidence>
<protein>
    <submittedName>
        <fullName evidence="1">Uncharacterized protein</fullName>
    </submittedName>
</protein>
<dbReference type="EMBL" id="CP141769">
    <property type="protein sequence ID" value="WRS39338.1"/>
    <property type="molecule type" value="Genomic_DNA"/>
</dbReference>
<accession>A0ABZ1CJY5</accession>
<dbReference type="Proteomes" id="UP001334732">
    <property type="component" value="Chromosome"/>
</dbReference>
<evidence type="ECO:0000313" key="2">
    <source>
        <dbReference type="Proteomes" id="UP001334732"/>
    </source>
</evidence>
<proteinExistence type="predicted"/>
<reference evidence="1 2" key="1">
    <citation type="submission" date="2023-12" db="EMBL/GenBank/DDBJ databases">
        <title>Thiobacillus sedimentum sp. nov., a chemolithoautotrophic sulfur-oxidizing bacterium isolated from freshwater sediment.</title>
        <authorList>
            <person name="Luo J."/>
            <person name="Dai C."/>
        </authorList>
    </citation>
    <scope>NUCLEOTIDE SEQUENCE [LARGE SCALE GENOMIC DNA]</scope>
    <source>
        <strain evidence="1 2">SCUT-2</strain>
    </source>
</reference>
<gene>
    <name evidence="1" type="ORF">VA613_00285</name>
</gene>
<organism evidence="1 2">
    <name type="scientific">Thiobacillus sedimenti</name>
    <dbReference type="NCBI Taxonomy" id="3110231"/>
    <lineage>
        <taxon>Bacteria</taxon>
        <taxon>Pseudomonadati</taxon>
        <taxon>Pseudomonadota</taxon>
        <taxon>Betaproteobacteria</taxon>
        <taxon>Nitrosomonadales</taxon>
        <taxon>Thiobacillaceae</taxon>
        <taxon>Thiobacillus</taxon>
    </lineage>
</organism>